<dbReference type="Gene3D" id="3.40.1030.10">
    <property type="entry name" value="Nucleoside phosphorylase/phosphoribosyltransferase catalytic domain"/>
    <property type="match status" value="1"/>
</dbReference>
<dbReference type="SUPFAM" id="SSF52418">
    <property type="entry name" value="Nucleoside phosphorylase/phosphoribosyltransferase catalytic domain"/>
    <property type="match status" value="1"/>
</dbReference>
<feature type="binding site" evidence="5">
    <location>
        <position position="92"/>
    </location>
    <ligand>
        <name>5-phospho-alpha-D-ribose 1-diphosphate</name>
        <dbReference type="ChEBI" id="CHEBI:58017"/>
    </ligand>
</feature>
<dbReference type="InterPro" id="IPR000312">
    <property type="entry name" value="Glycosyl_Trfase_fam3"/>
</dbReference>
<keyword evidence="3 5" id="KW-0822">Tryptophan biosynthesis</keyword>
<dbReference type="InterPro" id="IPR035902">
    <property type="entry name" value="Nuc_phospho_transferase"/>
</dbReference>
<feature type="binding site" evidence="5">
    <location>
        <position position="96"/>
    </location>
    <ligand>
        <name>Mg(2+)</name>
        <dbReference type="ChEBI" id="CHEBI:18420"/>
        <label>1</label>
    </ligand>
</feature>
<comment type="caution">
    <text evidence="8">The sequence shown here is derived from an EMBL/GenBank/DDBJ whole genome shotgun (WGS) entry which is preliminary data.</text>
</comment>
<dbReference type="UniPathway" id="UPA00035">
    <property type="reaction ID" value="UER00041"/>
</dbReference>
<dbReference type="GO" id="GO:0000162">
    <property type="term" value="P:L-tryptophan biosynthetic process"/>
    <property type="evidence" value="ECO:0007669"/>
    <property type="project" value="UniProtKB-UniRule"/>
</dbReference>
<dbReference type="SUPFAM" id="SSF47648">
    <property type="entry name" value="Nucleoside phosphorylase/phosphoribosyltransferase N-terminal domain"/>
    <property type="match status" value="1"/>
</dbReference>
<evidence type="ECO:0000313" key="9">
    <source>
        <dbReference type="Proteomes" id="UP000269352"/>
    </source>
</evidence>
<dbReference type="NCBIfam" id="TIGR01245">
    <property type="entry name" value="trpD"/>
    <property type="match status" value="1"/>
</dbReference>
<dbReference type="HAMAP" id="MF_00211">
    <property type="entry name" value="TrpD"/>
    <property type="match status" value="1"/>
</dbReference>
<keyword evidence="2 5" id="KW-0808">Transferase</keyword>
<evidence type="ECO:0000259" key="6">
    <source>
        <dbReference type="Pfam" id="PF00591"/>
    </source>
</evidence>
<feature type="binding site" evidence="5">
    <location>
        <position position="124"/>
    </location>
    <ligand>
        <name>5-phospho-alpha-D-ribose 1-diphosphate</name>
        <dbReference type="ChEBI" id="CHEBI:58017"/>
    </ligand>
</feature>
<dbReference type="AlphaFoldDB" id="A0A388T9H5"/>
<name>A0A388T9H5_TERA1</name>
<keyword evidence="5" id="KW-0028">Amino-acid biosynthesis</keyword>
<comment type="subunit">
    <text evidence="5">Homodimer.</text>
</comment>
<evidence type="ECO:0000256" key="4">
    <source>
        <dbReference type="ARBA" id="ARBA00023141"/>
    </source>
</evidence>
<comment type="similarity">
    <text evidence="5">Belongs to the anthranilate phosphoribosyltransferase family.</text>
</comment>
<feature type="binding site" evidence="5">
    <location>
        <position position="84"/>
    </location>
    <ligand>
        <name>anthranilate</name>
        <dbReference type="ChEBI" id="CHEBI:16567"/>
        <label>1</label>
    </ligand>
</feature>
<dbReference type="EMBL" id="BGZN01000008">
    <property type="protein sequence ID" value="GBR73283.1"/>
    <property type="molecule type" value="Genomic_DNA"/>
</dbReference>
<dbReference type="GO" id="GO:0004048">
    <property type="term" value="F:anthranilate phosphoribosyltransferase activity"/>
    <property type="evidence" value="ECO:0007669"/>
    <property type="project" value="UniProtKB-UniRule"/>
</dbReference>
<feature type="binding site" evidence="5">
    <location>
        <position position="230"/>
    </location>
    <ligand>
        <name>Mg(2+)</name>
        <dbReference type="ChEBI" id="CHEBI:18420"/>
        <label>1</label>
    </ligand>
</feature>
<organism evidence="8 9">
    <name type="scientific">Termititenax aidoneus</name>
    <dbReference type="NCBI Taxonomy" id="2218524"/>
    <lineage>
        <taxon>Bacteria</taxon>
        <taxon>Bacillati</taxon>
        <taxon>Candidatus Margulisiibacteriota</taxon>
        <taxon>Candidatus Termititenacia</taxon>
        <taxon>Candidatus Termititenacales</taxon>
        <taxon>Candidatus Termititenacaceae</taxon>
        <taxon>Candidatus Termititenax</taxon>
    </lineage>
</organism>
<feature type="domain" description="Glycosyl transferase family 3" evidence="6">
    <location>
        <begin position="79"/>
        <end position="329"/>
    </location>
</feature>
<feature type="domain" description="Glycosyl transferase family 3 N-terminal" evidence="7">
    <location>
        <begin position="9"/>
        <end position="69"/>
    </location>
</feature>
<keyword evidence="4 5" id="KW-0057">Aromatic amino acid biosynthesis</keyword>
<dbReference type="PANTHER" id="PTHR43285:SF2">
    <property type="entry name" value="ANTHRANILATE PHOSPHORIBOSYLTRANSFERASE"/>
    <property type="match status" value="1"/>
</dbReference>
<feature type="binding site" evidence="5">
    <location>
        <position position="230"/>
    </location>
    <ligand>
        <name>Mg(2+)</name>
        <dbReference type="ChEBI" id="CHEBI:18420"/>
        <label>2</label>
    </ligand>
</feature>
<keyword evidence="9" id="KW-1185">Reference proteome</keyword>
<gene>
    <name evidence="5 8" type="primary">trpD</name>
    <name evidence="8" type="ORF">NO1_0693</name>
</gene>
<keyword evidence="5" id="KW-0460">Magnesium</keyword>
<accession>A0A388T9H5</accession>
<evidence type="ECO:0000256" key="1">
    <source>
        <dbReference type="ARBA" id="ARBA00022676"/>
    </source>
</evidence>
<dbReference type="Pfam" id="PF00591">
    <property type="entry name" value="Glycos_transf_3"/>
    <property type="match status" value="1"/>
</dbReference>
<comment type="caution">
    <text evidence="5">Lacks conserved residue(s) required for the propagation of feature annotation.</text>
</comment>
<protein>
    <recommendedName>
        <fullName evidence="5">Anthranilate phosphoribosyltransferase</fullName>
        <ecNumber evidence="5">2.4.2.18</ecNumber>
    </recommendedName>
</protein>
<dbReference type="GO" id="GO:0005829">
    <property type="term" value="C:cytosol"/>
    <property type="evidence" value="ECO:0007669"/>
    <property type="project" value="TreeGrafter"/>
</dbReference>
<proteinExistence type="inferred from homology"/>
<evidence type="ECO:0000313" key="8">
    <source>
        <dbReference type="EMBL" id="GBR73283.1"/>
    </source>
</evidence>
<comment type="cofactor">
    <cofactor evidence="5">
        <name>Mg(2+)</name>
        <dbReference type="ChEBI" id="CHEBI:18420"/>
    </cofactor>
    <text evidence="5">Binds 2 magnesium ions per monomer.</text>
</comment>
<dbReference type="InterPro" id="IPR005940">
    <property type="entry name" value="Anthranilate_Pribosyl_Tfrase"/>
</dbReference>
<sequence>MYMRNLANVIQKLIDKNTFPQKDAAEIMEHILSGKCSDAELGAFLIAMRLKGEDLTELLGFAQAARRHAVKIKAPAAGLIDTCGTGGDLQDTFNISTLAAFVAAAAGARVAKQVYADPDCGCSSRQVLAKLGVNIELAPEKILKLLAKTGLTFLYLPLFQPCLAQLTRVSKQIGVLNLLNTLFPLINPLRLSGQSLGVFNEPMTTLLAGVLRAQGIKRAFVFHGVEGLDEISITASTRISELRNGLISTYIFTPERFGLQSASVSTLHCDSAADSAQICRVILTGREDSPRADVVALNAAAALVCAGLTKDLESGFQKAKEVLHKGLAYKKLEEVAATAQSLTKKQKKVARLLKNKRKSRR</sequence>
<reference evidence="8 9" key="1">
    <citation type="journal article" date="2019" name="ISME J.">
        <title>Genome analyses of uncultured TG2/ZB3 bacteria in 'Margulisbacteria' specifically attached to ectosymbiotic spirochetes of protists in the termite gut.</title>
        <authorList>
            <person name="Utami Y.D."/>
            <person name="Kuwahara H."/>
            <person name="Igai K."/>
            <person name="Murakami T."/>
            <person name="Sugaya K."/>
            <person name="Morikawa T."/>
            <person name="Nagura Y."/>
            <person name="Yuki M."/>
            <person name="Deevong P."/>
            <person name="Inoue T."/>
            <person name="Kihara K."/>
            <person name="Lo N."/>
            <person name="Yamada A."/>
            <person name="Ohkuma M."/>
            <person name="Hongoh Y."/>
        </authorList>
    </citation>
    <scope>NUCLEOTIDE SEQUENCE [LARGE SCALE GENOMIC DNA]</scope>
    <source>
        <strain evidence="8">NkOx7-01</strain>
    </source>
</reference>
<evidence type="ECO:0000256" key="3">
    <source>
        <dbReference type="ARBA" id="ARBA00022822"/>
    </source>
</evidence>
<dbReference type="GO" id="GO:0000287">
    <property type="term" value="F:magnesium ion binding"/>
    <property type="evidence" value="ECO:0007669"/>
    <property type="project" value="UniProtKB-UniRule"/>
</dbReference>
<dbReference type="Pfam" id="PF02885">
    <property type="entry name" value="Glycos_trans_3N"/>
    <property type="match status" value="1"/>
</dbReference>
<comment type="pathway">
    <text evidence="5">Amino-acid biosynthesis; L-tryptophan biosynthesis; L-tryptophan from chorismate: step 2/5.</text>
</comment>
<comment type="function">
    <text evidence="5">Catalyzes the transfer of the phosphoribosyl group of 5-phosphorylribose-1-pyrophosphate (PRPP) to anthranilate to yield N-(5'-phosphoribosyl)-anthranilate (PRA).</text>
</comment>
<dbReference type="PANTHER" id="PTHR43285">
    <property type="entry name" value="ANTHRANILATE PHOSPHORIBOSYLTRANSFERASE"/>
    <property type="match status" value="1"/>
</dbReference>
<dbReference type="InterPro" id="IPR036320">
    <property type="entry name" value="Glycosyl_Trfase_fam3_N_dom_sf"/>
</dbReference>
<keyword evidence="5" id="KW-0479">Metal-binding</keyword>
<feature type="binding site" evidence="5">
    <location>
        <begin position="94"/>
        <end position="97"/>
    </location>
    <ligand>
        <name>5-phospho-alpha-D-ribose 1-diphosphate</name>
        <dbReference type="ChEBI" id="CHEBI:58017"/>
    </ligand>
</feature>
<dbReference type="Gene3D" id="1.20.970.10">
    <property type="entry name" value="Transferase, Pyrimidine Nucleoside Phosphorylase, Chain C"/>
    <property type="match status" value="1"/>
</dbReference>
<feature type="binding site" evidence="5">
    <location>
        <position position="84"/>
    </location>
    <ligand>
        <name>5-phospho-alpha-D-ribose 1-diphosphate</name>
        <dbReference type="ChEBI" id="CHEBI:58017"/>
    </ligand>
</feature>
<dbReference type="InterPro" id="IPR017459">
    <property type="entry name" value="Glycosyl_Trfase_fam3_N_dom"/>
</dbReference>
<dbReference type="Proteomes" id="UP000269352">
    <property type="component" value="Unassembled WGS sequence"/>
</dbReference>
<keyword evidence="1 5" id="KW-0328">Glycosyltransferase</keyword>
<evidence type="ECO:0000256" key="2">
    <source>
        <dbReference type="ARBA" id="ARBA00022679"/>
    </source>
</evidence>
<dbReference type="EC" id="2.4.2.18" evidence="5"/>
<comment type="catalytic activity">
    <reaction evidence="5">
        <text>N-(5-phospho-beta-D-ribosyl)anthranilate + diphosphate = 5-phospho-alpha-D-ribose 1-diphosphate + anthranilate</text>
        <dbReference type="Rhea" id="RHEA:11768"/>
        <dbReference type="ChEBI" id="CHEBI:16567"/>
        <dbReference type="ChEBI" id="CHEBI:18277"/>
        <dbReference type="ChEBI" id="CHEBI:33019"/>
        <dbReference type="ChEBI" id="CHEBI:58017"/>
        <dbReference type="EC" id="2.4.2.18"/>
    </reaction>
</comment>
<evidence type="ECO:0000256" key="5">
    <source>
        <dbReference type="HAMAP-Rule" id="MF_00211"/>
    </source>
</evidence>
<feature type="binding site" evidence="5">
    <location>
        <begin position="87"/>
        <end position="88"/>
    </location>
    <ligand>
        <name>5-phospho-alpha-D-ribose 1-diphosphate</name>
        <dbReference type="ChEBI" id="CHEBI:58017"/>
    </ligand>
</feature>
<evidence type="ECO:0000259" key="7">
    <source>
        <dbReference type="Pfam" id="PF02885"/>
    </source>
</evidence>
<feature type="binding site" evidence="5">
    <location>
        <position position="229"/>
    </location>
    <ligand>
        <name>Mg(2+)</name>
        <dbReference type="ChEBI" id="CHEBI:18420"/>
        <label>2</label>
    </ligand>
</feature>